<proteinExistence type="predicted"/>
<evidence type="ECO:0000313" key="1">
    <source>
        <dbReference type="EMBL" id="WIX06578.1"/>
    </source>
</evidence>
<dbReference type="AlphaFoldDB" id="A0AAJ6GRW2"/>
<dbReference type="Proteomes" id="UP001228059">
    <property type="component" value="Chromosome"/>
</dbReference>
<accession>A0AAJ6GRW2</accession>
<sequence>MTITMILEMECSFAPEDIKSILDEMEEIYHSEDQMIFGNFKKSNSRFIFSENEKPEPIVTEGVNFGWLVGITGSFHCRASSLDEGRQDIENFMRLVDGRKIGNFILSFQYEEIYVIRNEGPMKILKYW</sequence>
<reference evidence="1 2" key="1">
    <citation type="submission" date="2023-05" db="EMBL/GenBank/DDBJ databases">
        <title>Complete Genome Resource of Xanthomonas oryzae pv. leersiae Strain YNJC Isolated From Plateau Japonica Rice in Southwest China.</title>
        <authorList>
            <person name="Aa X."/>
            <person name="Mei L."/>
            <person name="Liu P."/>
            <person name="Yang Y."/>
            <person name="Tang C."/>
            <person name="Zhang F."/>
            <person name="Dong C."/>
            <person name="Wang B."/>
            <person name="Chen X."/>
            <person name="Dai L."/>
        </authorList>
    </citation>
    <scope>NUCLEOTIDE SEQUENCE [LARGE SCALE GENOMIC DNA]</scope>
    <source>
        <strain evidence="1 2">YNJC</strain>
    </source>
</reference>
<dbReference type="RefSeq" id="WP_133264755.1">
    <property type="nucleotide sequence ID" value="NZ_CP127225.1"/>
</dbReference>
<name>A0AAJ6GRW2_9XANT</name>
<dbReference type="EMBL" id="CP127225">
    <property type="protein sequence ID" value="WIX06578.1"/>
    <property type="molecule type" value="Genomic_DNA"/>
</dbReference>
<organism evidence="1 2">
    <name type="scientific">Xanthomonas oryzae pv. leersiae</name>
    <dbReference type="NCBI Taxonomy" id="3112258"/>
    <lineage>
        <taxon>Bacteria</taxon>
        <taxon>Pseudomonadati</taxon>
        <taxon>Pseudomonadota</taxon>
        <taxon>Gammaproteobacteria</taxon>
        <taxon>Lysobacterales</taxon>
        <taxon>Lysobacteraceae</taxon>
        <taxon>Xanthomonas</taxon>
    </lineage>
</organism>
<evidence type="ECO:0000313" key="2">
    <source>
        <dbReference type="Proteomes" id="UP001228059"/>
    </source>
</evidence>
<protein>
    <submittedName>
        <fullName evidence="1">Uncharacterized protein</fullName>
    </submittedName>
</protein>
<gene>
    <name evidence="1" type="ORF">QN060_21570</name>
</gene>